<dbReference type="InterPro" id="IPR026015">
    <property type="entry name" value="ATP_synth_OSCP/delta_N_sf"/>
</dbReference>
<dbReference type="InterPro" id="IPR020781">
    <property type="entry name" value="ATPase_OSCP/d_CS"/>
</dbReference>
<dbReference type="AlphaFoldDB" id="A0A1I0NFL6"/>
<proteinExistence type="inferred from homology"/>
<dbReference type="RefSeq" id="WP_089889182.1">
    <property type="nucleotide sequence ID" value="NZ_FOJG01000001.1"/>
</dbReference>
<dbReference type="Proteomes" id="UP000199310">
    <property type="component" value="Unassembled WGS sequence"/>
</dbReference>
<dbReference type="Pfam" id="PF00213">
    <property type="entry name" value="OSCP"/>
    <property type="match status" value="1"/>
</dbReference>
<evidence type="ECO:0000256" key="3">
    <source>
        <dbReference type="ARBA" id="ARBA00022781"/>
    </source>
</evidence>
<dbReference type="PROSITE" id="PS00389">
    <property type="entry name" value="ATPASE_DELTA"/>
    <property type="match status" value="1"/>
</dbReference>
<comment type="function">
    <text evidence="7">F(1)F(0) ATP synthase produces ATP from ADP in the presence of a proton or sodium gradient. F-type ATPases consist of two structural domains, F(1) containing the extramembraneous catalytic core and F(0) containing the membrane proton channel, linked together by a central stalk and a peripheral stalk. During catalysis, ATP synthesis in the catalytic domain of F(1) is coupled via a rotary mechanism of the central stalk subunits to proton translocation.</text>
</comment>
<dbReference type="PRINTS" id="PR00125">
    <property type="entry name" value="ATPASEDELTA"/>
</dbReference>
<keyword evidence="7" id="KW-0139">CF(1)</keyword>
<gene>
    <name evidence="7" type="primary">atpH</name>
    <name evidence="8" type="ORF">SAMN04488122_0136</name>
</gene>
<dbReference type="OrthoDB" id="9802471at2"/>
<comment type="function">
    <text evidence="7">This protein is part of the stalk that links CF(0) to CF(1). It either transmits conformational changes from CF(0) to CF(1) or is implicated in proton conduction.</text>
</comment>
<keyword evidence="4 7" id="KW-0406">Ion transport</keyword>
<protein>
    <recommendedName>
        <fullName evidence="7">ATP synthase subunit delta</fullName>
    </recommendedName>
    <alternativeName>
        <fullName evidence="7">ATP synthase F(1) sector subunit delta</fullName>
    </alternativeName>
    <alternativeName>
        <fullName evidence="7">F-type ATPase subunit delta</fullName>
        <shortName evidence="7">F-ATPase subunit delta</shortName>
    </alternativeName>
</protein>
<dbReference type="STRING" id="29529.SAMN04488122_0136"/>
<organism evidence="8 9">
    <name type="scientific">Chitinophaga arvensicola</name>
    <dbReference type="NCBI Taxonomy" id="29529"/>
    <lineage>
        <taxon>Bacteria</taxon>
        <taxon>Pseudomonadati</taxon>
        <taxon>Bacteroidota</taxon>
        <taxon>Chitinophagia</taxon>
        <taxon>Chitinophagales</taxon>
        <taxon>Chitinophagaceae</taxon>
        <taxon>Chitinophaga</taxon>
    </lineage>
</organism>
<name>A0A1I0NFL6_9BACT</name>
<evidence type="ECO:0000313" key="8">
    <source>
        <dbReference type="EMBL" id="SEV99938.1"/>
    </source>
</evidence>
<evidence type="ECO:0000313" key="9">
    <source>
        <dbReference type="Proteomes" id="UP000199310"/>
    </source>
</evidence>
<sequence length="186" mass="20658">MQNPRLASRYAKSLISLAQELNQLEVVHTDMLLLQQVMKSNPDVVSLLKSPIIKADKKQKILAAILEGRVSATTISFINLLVSKGRESALAEMTTEFTRQYMVLKNISPVKITTAVALDAATLDVIKQKIASETTQQIQLETAVDAELIGGFVLEANDQLFDASILRDLKDIKQQFNKNVYVSDLR</sequence>
<evidence type="ECO:0000256" key="1">
    <source>
        <dbReference type="ARBA" id="ARBA00004370"/>
    </source>
</evidence>
<reference evidence="9" key="1">
    <citation type="submission" date="2016-10" db="EMBL/GenBank/DDBJ databases">
        <authorList>
            <person name="Varghese N."/>
            <person name="Submissions S."/>
        </authorList>
    </citation>
    <scope>NUCLEOTIDE SEQUENCE [LARGE SCALE GENOMIC DNA]</scope>
    <source>
        <strain evidence="9">DSM 3695</strain>
    </source>
</reference>
<dbReference type="InterPro" id="IPR000711">
    <property type="entry name" value="ATPase_OSCP/dsu"/>
</dbReference>
<dbReference type="Gene3D" id="1.10.520.20">
    <property type="entry name" value="N-terminal domain of the delta subunit of the F1F0-ATP synthase"/>
    <property type="match status" value="1"/>
</dbReference>
<comment type="subcellular location">
    <subcellularLocation>
        <location evidence="7">Cell membrane</location>
        <topology evidence="7">Peripheral membrane protein</topology>
    </subcellularLocation>
    <subcellularLocation>
        <location evidence="1">Membrane</location>
    </subcellularLocation>
</comment>
<dbReference type="NCBIfam" id="TIGR01145">
    <property type="entry name" value="ATP_synt_delta"/>
    <property type="match status" value="1"/>
</dbReference>
<dbReference type="SUPFAM" id="SSF47928">
    <property type="entry name" value="N-terminal domain of the delta subunit of the F1F0-ATP synthase"/>
    <property type="match status" value="1"/>
</dbReference>
<evidence type="ECO:0000256" key="2">
    <source>
        <dbReference type="ARBA" id="ARBA00022448"/>
    </source>
</evidence>
<evidence type="ECO:0000256" key="6">
    <source>
        <dbReference type="ARBA" id="ARBA00023310"/>
    </source>
</evidence>
<keyword evidence="6 7" id="KW-0066">ATP synthesis</keyword>
<dbReference type="EMBL" id="FOJG01000001">
    <property type="protein sequence ID" value="SEV99938.1"/>
    <property type="molecule type" value="Genomic_DNA"/>
</dbReference>
<comment type="similarity">
    <text evidence="7">Belongs to the ATPase delta chain family.</text>
</comment>
<dbReference type="HAMAP" id="MF_01416">
    <property type="entry name" value="ATP_synth_delta_bact"/>
    <property type="match status" value="1"/>
</dbReference>
<dbReference type="GO" id="GO:0046933">
    <property type="term" value="F:proton-transporting ATP synthase activity, rotational mechanism"/>
    <property type="evidence" value="ECO:0007669"/>
    <property type="project" value="UniProtKB-UniRule"/>
</dbReference>
<keyword evidence="5 7" id="KW-0472">Membrane</keyword>
<dbReference type="PANTHER" id="PTHR11910">
    <property type="entry name" value="ATP SYNTHASE DELTA CHAIN"/>
    <property type="match status" value="1"/>
</dbReference>
<accession>A0A1I0NFL6</accession>
<dbReference type="GO" id="GO:0005886">
    <property type="term" value="C:plasma membrane"/>
    <property type="evidence" value="ECO:0007669"/>
    <property type="project" value="UniProtKB-SubCell"/>
</dbReference>
<dbReference type="GO" id="GO:0045259">
    <property type="term" value="C:proton-transporting ATP synthase complex"/>
    <property type="evidence" value="ECO:0007669"/>
    <property type="project" value="UniProtKB-KW"/>
</dbReference>
<evidence type="ECO:0000256" key="4">
    <source>
        <dbReference type="ARBA" id="ARBA00023065"/>
    </source>
</evidence>
<evidence type="ECO:0000256" key="7">
    <source>
        <dbReference type="HAMAP-Rule" id="MF_01416"/>
    </source>
</evidence>
<keyword evidence="2 7" id="KW-0813">Transport</keyword>
<keyword evidence="9" id="KW-1185">Reference proteome</keyword>
<keyword evidence="3 7" id="KW-0375">Hydrogen ion transport</keyword>
<keyword evidence="7" id="KW-1003">Cell membrane</keyword>
<evidence type="ECO:0000256" key="5">
    <source>
        <dbReference type="ARBA" id="ARBA00023136"/>
    </source>
</evidence>